<reference evidence="1" key="2">
    <citation type="journal article" date="2023" name="Science">
        <title>Genomic signatures of disease resistance in endangered staghorn corals.</title>
        <authorList>
            <person name="Vollmer S.V."/>
            <person name="Selwyn J.D."/>
            <person name="Despard B.A."/>
            <person name="Roesel C.L."/>
        </authorList>
    </citation>
    <scope>NUCLEOTIDE SEQUENCE</scope>
    <source>
        <strain evidence="1">K2</strain>
    </source>
</reference>
<protein>
    <submittedName>
        <fullName evidence="1">Uncharacterized protein</fullName>
    </submittedName>
</protein>
<reference evidence="1" key="1">
    <citation type="journal article" date="2023" name="G3 (Bethesda)">
        <title>Whole genome assembly and annotation of the endangered Caribbean coral Acropora cervicornis.</title>
        <authorList>
            <person name="Selwyn J.D."/>
            <person name="Vollmer S.V."/>
        </authorList>
    </citation>
    <scope>NUCLEOTIDE SEQUENCE</scope>
    <source>
        <strain evidence="1">K2</strain>
    </source>
</reference>
<evidence type="ECO:0000313" key="2">
    <source>
        <dbReference type="Proteomes" id="UP001249851"/>
    </source>
</evidence>
<dbReference type="EMBL" id="JARQWQ010000018">
    <property type="protein sequence ID" value="KAK2565869.1"/>
    <property type="molecule type" value="Genomic_DNA"/>
</dbReference>
<dbReference type="AlphaFoldDB" id="A0AAD9QR71"/>
<accession>A0AAD9QR71</accession>
<comment type="caution">
    <text evidence="1">The sequence shown here is derived from an EMBL/GenBank/DDBJ whole genome shotgun (WGS) entry which is preliminary data.</text>
</comment>
<sequence>MALYQPRRAVIAPVLANLIQADFAEGDMNIIQDLATLYSALLLISGESGEEYHLELPQAKNEMNTPLPASDNSGFPEQGEVNFHCHSDVTMSTMNYQGRMIKYKAEGRVHKFKWVYDGRAWDVASGISVKAKHYQSKHGAIEHAVKKLIDKLKAQGIVN</sequence>
<keyword evidence="2" id="KW-1185">Reference proteome</keyword>
<name>A0AAD9QR71_ACRCE</name>
<organism evidence="1 2">
    <name type="scientific">Acropora cervicornis</name>
    <name type="common">Staghorn coral</name>
    <dbReference type="NCBI Taxonomy" id="6130"/>
    <lineage>
        <taxon>Eukaryota</taxon>
        <taxon>Metazoa</taxon>
        <taxon>Cnidaria</taxon>
        <taxon>Anthozoa</taxon>
        <taxon>Hexacorallia</taxon>
        <taxon>Scleractinia</taxon>
        <taxon>Astrocoeniina</taxon>
        <taxon>Acroporidae</taxon>
        <taxon>Acropora</taxon>
    </lineage>
</organism>
<evidence type="ECO:0000313" key="1">
    <source>
        <dbReference type="EMBL" id="KAK2565869.1"/>
    </source>
</evidence>
<dbReference type="Proteomes" id="UP001249851">
    <property type="component" value="Unassembled WGS sequence"/>
</dbReference>
<proteinExistence type="predicted"/>
<gene>
    <name evidence="1" type="ORF">P5673_010159</name>
</gene>